<evidence type="ECO:0000313" key="2">
    <source>
        <dbReference type="EMBL" id="RHW47487.1"/>
    </source>
</evidence>
<name>A0A417ZA11_9MICO</name>
<evidence type="ECO:0000256" key="1">
    <source>
        <dbReference type="SAM" id="MobiDB-lite"/>
    </source>
</evidence>
<proteinExistence type="predicted"/>
<dbReference type="RefSeq" id="WP_118912380.1">
    <property type="nucleotide sequence ID" value="NZ_CBCRVH010000002.1"/>
</dbReference>
<accession>A0A417ZA11</accession>
<dbReference type="AlphaFoldDB" id="A0A417ZA11"/>
<gene>
    <name evidence="2" type="ORF">D1832_01925</name>
</gene>
<sequence length="96" mass="10920">MTADPRAALETLTSAFERHLEACSGRRGENDPAVVAAYQALADAFEDYDDALMDAFNEVTPLEVYSEEDFDEEDDEDDDDEYDEEDLDDEDEDDEH</sequence>
<protein>
    <submittedName>
        <fullName evidence="2">Primosomal protein</fullName>
    </submittedName>
</protein>
<dbReference type="EMBL" id="QWLM01000002">
    <property type="protein sequence ID" value="RHW47487.1"/>
    <property type="molecule type" value="Genomic_DNA"/>
</dbReference>
<reference evidence="2 3" key="1">
    <citation type="submission" date="2018-08" db="EMBL/GenBank/DDBJ databases">
        <title>Whole genome sequence analysis of Dermacoccus abyssi bacteria isolated from Deep Mariana trench Micromonospora spp reveals genes involved in the environmental adaptation and production of secondary metabolites.</title>
        <authorList>
            <person name="Abdel-Mageed W.M."/>
            <person name="Lehri B."/>
            <person name="Nouioui I."/>
            <person name="Goodfellow I."/>
            <person name="Jaspars M."/>
            <person name="Karlyshev A."/>
        </authorList>
    </citation>
    <scope>NUCLEOTIDE SEQUENCE [LARGE SCALE GENOMIC DNA]</scope>
    <source>
        <strain evidence="2 3">MT1.1</strain>
    </source>
</reference>
<dbReference type="Proteomes" id="UP000285376">
    <property type="component" value="Unassembled WGS sequence"/>
</dbReference>
<organism evidence="2 3">
    <name type="scientific">Dermacoccus abyssi</name>
    <dbReference type="NCBI Taxonomy" id="322596"/>
    <lineage>
        <taxon>Bacteria</taxon>
        <taxon>Bacillati</taxon>
        <taxon>Actinomycetota</taxon>
        <taxon>Actinomycetes</taxon>
        <taxon>Micrococcales</taxon>
        <taxon>Dermacoccaceae</taxon>
        <taxon>Dermacoccus</taxon>
    </lineage>
</organism>
<feature type="region of interest" description="Disordered" evidence="1">
    <location>
        <begin position="62"/>
        <end position="96"/>
    </location>
</feature>
<comment type="caution">
    <text evidence="2">The sequence shown here is derived from an EMBL/GenBank/DDBJ whole genome shotgun (WGS) entry which is preliminary data.</text>
</comment>
<evidence type="ECO:0000313" key="3">
    <source>
        <dbReference type="Proteomes" id="UP000285376"/>
    </source>
</evidence>
<feature type="compositionally biased region" description="Acidic residues" evidence="1">
    <location>
        <begin position="65"/>
        <end position="96"/>
    </location>
</feature>